<dbReference type="GO" id="GO:0005576">
    <property type="term" value="C:extracellular region"/>
    <property type="evidence" value="ECO:0007669"/>
    <property type="project" value="UniProtKB-SubCell"/>
</dbReference>
<organism evidence="7 8">
    <name type="scientific">Massarina eburnea CBS 473.64</name>
    <dbReference type="NCBI Taxonomy" id="1395130"/>
    <lineage>
        <taxon>Eukaryota</taxon>
        <taxon>Fungi</taxon>
        <taxon>Dikarya</taxon>
        <taxon>Ascomycota</taxon>
        <taxon>Pezizomycotina</taxon>
        <taxon>Dothideomycetes</taxon>
        <taxon>Pleosporomycetidae</taxon>
        <taxon>Pleosporales</taxon>
        <taxon>Massarineae</taxon>
        <taxon>Massarinaceae</taxon>
        <taxon>Massarina</taxon>
    </lineage>
</organism>
<sequence>MHISSLFFLIPIAHAFTLAHNNEAIPSTSEDTCWLSWSKNPRFQLNQVAYYSLVKFHLSHAEPKYANFNFSLTNTITNDQIKVGPAQCTGTSGWSIVDSDFFNPHQIGQSEFNCNDAAGTTGKTQFTFAKDTTGNKLSINQTWTCGGREFIAFGDTTINLSCHTNTWKDEWYTSAHETVCDKFDIDVGYLVSYAN</sequence>
<protein>
    <recommendedName>
        <fullName evidence="6">AA1-like domain-containing protein</fullName>
    </recommendedName>
</protein>
<keyword evidence="3 5" id="KW-0732">Signal</keyword>
<evidence type="ECO:0000313" key="7">
    <source>
        <dbReference type="EMBL" id="KAF2643174.1"/>
    </source>
</evidence>
<keyword evidence="4" id="KW-1015">Disulfide bond</keyword>
<evidence type="ECO:0000259" key="6">
    <source>
        <dbReference type="Pfam" id="PF16541"/>
    </source>
</evidence>
<reference evidence="7" key="1">
    <citation type="journal article" date="2020" name="Stud. Mycol.">
        <title>101 Dothideomycetes genomes: a test case for predicting lifestyles and emergence of pathogens.</title>
        <authorList>
            <person name="Haridas S."/>
            <person name="Albert R."/>
            <person name="Binder M."/>
            <person name="Bloem J."/>
            <person name="Labutti K."/>
            <person name="Salamov A."/>
            <person name="Andreopoulos B."/>
            <person name="Baker S."/>
            <person name="Barry K."/>
            <person name="Bills G."/>
            <person name="Bluhm B."/>
            <person name="Cannon C."/>
            <person name="Castanera R."/>
            <person name="Culley D."/>
            <person name="Daum C."/>
            <person name="Ezra D."/>
            <person name="Gonzalez J."/>
            <person name="Henrissat B."/>
            <person name="Kuo A."/>
            <person name="Liang C."/>
            <person name="Lipzen A."/>
            <person name="Lutzoni F."/>
            <person name="Magnuson J."/>
            <person name="Mondo S."/>
            <person name="Nolan M."/>
            <person name="Ohm R."/>
            <person name="Pangilinan J."/>
            <person name="Park H.-J."/>
            <person name="Ramirez L."/>
            <person name="Alfaro M."/>
            <person name="Sun H."/>
            <person name="Tritt A."/>
            <person name="Yoshinaga Y."/>
            <person name="Zwiers L.-H."/>
            <person name="Turgeon B."/>
            <person name="Goodwin S."/>
            <person name="Spatafora J."/>
            <person name="Crous P."/>
            <person name="Grigoriev I."/>
        </authorList>
    </citation>
    <scope>NUCLEOTIDE SEQUENCE</scope>
    <source>
        <strain evidence="7">CBS 473.64</strain>
    </source>
</reference>
<feature type="signal peptide" evidence="5">
    <location>
        <begin position="1"/>
        <end position="15"/>
    </location>
</feature>
<feature type="domain" description="AA1-like" evidence="6">
    <location>
        <begin position="63"/>
        <end position="169"/>
    </location>
</feature>
<dbReference type="EMBL" id="MU006780">
    <property type="protein sequence ID" value="KAF2643174.1"/>
    <property type="molecule type" value="Genomic_DNA"/>
</dbReference>
<dbReference type="AlphaFoldDB" id="A0A6A6SAG5"/>
<evidence type="ECO:0000256" key="3">
    <source>
        <dbReference type="ARBA" id="ARBA00022729"/>
    </source>
</evidence>
<feature type="chain" id="PRO_5025409613" description="AA1-like domain-containing protein" evidence="5">
    <location>
        <begin position="16"/>
        <end position="195"/>
    </location>
</feature>
<evidence type="ECO:0000256" key="2">
    <source>
        <dbReference type="ARBA" id="ARBA00022525"/>
    </source>
</evidence>
<accession>A0A6A6SAG5</accession>
<keyword evidence="2" id="KW-0964">Secreted</keyword>
<comment type="subcellular location">
    <subcellularLocation>
        <location evidence="1">Secreted</location>
    </subcellularLocation>
</comment>
<name>A0A6A6SAG5_9PLEO</name>
<evidence type="ECO:0000256" key="5">
    <source>
        <dbReference type="SAM" id="SignalP"/>
    </source>
</evidence>
<proteinExistence type="predicted"/>
<evidence type="ECO:0000256" key="4">
    <source>
        <dbReference type="ARBA" id="ARBA00023157"/>
    </source>
</evidence>
<evidence type="ECO:0000256" key="1">
    <source>
        <dbReference type="ARBA" id="ARBA00004613"/>
    </source>
</evidence>
<evidence type="ECO:0000313" key="8">
    <source>
        <dbReference type="Proteomes" id="UP000799753"/>
    </source>
</evidence>
<keyword evidence="8" id="KW-1185">Reference proteome</keyword>
<dbReference type="OrthoDB" id="3539798at2759"/>
<dbReference type="Proteomes" id="UP000799753">
    <property type="component" value="Unassembled WGS sequence"/>
</dbReference>
<gene>
    <name evidence="7" type="ORF">P280DRAFT_515607</name>
</gene>
<dbReference type="InterPro" id="IPR032382">
    <property type="entry name" value="AltA1"/>
</dbReference>
<dbReference type="Pfam" id="PF16541">
    <property type="entry name" value="AltA1"/>
    <property type="match status" value="1"/>
</dbReference>